<evidence type="ECO:0000256" key="1">
    <source>
        <dbReference type="SAM" id="MobiDB-lite"/>
    </source>
</evidence>
<feature type="transmembrane region" description="Helical" evidence="2">
    <location>
        <begin position="33"/>
        <end position="57"/>
    </location>
</feature>
<comment type="caution">
    <text evidence="3">The sequence shown here is derived from an EMBL/GenBank/DDBJ whole genome shotgun (WGS) entry which is preliminary data.</text>
</comment>
<feature type="compositionally biased region" description="Basic and acidic residues" evidence="1">
    <location>
        <begin position="452"/>
        <end position="464"/>
    </location>
</feature>
<evidence type="ECO:0000313" key="4">
    <source>
        <dbReference type="Proteomes" id="UP001189429"/>
    </source>
</evidence>
<reference evidence="3" key="1">
    <citation type="submission" date="2023-10" db="EMBL/GenBank/DDBJ databases">
        <authorList>
            <person name="Chen Y."/>
            <person name="Shah S."/>
            <person name="Dougan E. K."/>
            <person name="Thang M."/>
            <person name="Chan C."/>
        </authorList>
    </citation>
    <scope>NUCLEOTIDE SEQUENCE [LARGE SCALE GENOMIC DNA]</scope>
</reference>
<accession>A0ABN9PS56</accession>
<keyword evidence="2" id="KW-0812">Transmembrane</keyword>
<organism evidence="3 4">
    <name type="scientific">Prorocentrum cordatum</name>
    <dbReference type="NCBI Taxonomy" id="2364126"/>
    <lineage>
        <taxon>Eukaryota</taxon>
        <taxon>Sar</taxon>
        <taxon>Alveolata</taxon>
        <taxon>Dinophyceae</taxon>
        <taxon>Prorocentrales</taxon>
        <taxon>Prorocentraceae</taxon>
        <taxon>Prorocentrum</taxon>
    </lineage>
</organism>
<evidence type="ECO:0000256" key="2">
    <source>
        <dbReference type="SAM" id="Phobius"/>
    </source>
</evidence>
<keyword evidence="4" id="KW-1185">Reference proteome</keyword>
<keyword evidence="2" id="KW-0472">Membrane</keyword>
<evidence type="ECO:0000313" key="3">
    <source>
        <dbReference type="EMBL" id="CAK0794434.1"/>
    </source>
</evidence>
<gene>
    <name evidence="3" type="ORF">PCOR1329_LOCUS4429</name>
</gene>
<protein>
    <submittedName>
        <fullName evidence="3">Uncharacterized protein</fullName>
    </submittedName>
</protein>
<sequence length="1002" mass="112085">MEHLWSLGPSALRLVEAAVLRTSQIKVHERDWLGISIAFLLGIALLRCWAWCCAAFAKRQKCYSEGVPEPNVPTRTLQVPPSTATGPGLPEQLPSSSVMERYLDIKEFQVLAHFPDDANGFYWHVRILLVRAGAAGVWVTLTPTLDLFTHDLSRIRHIVLARSAPWPARVNRNEIFGFDPITRVELHQFVQLARVQARVLADDDREAEAPDLAWLRAGPGFERLREVVPQEVVDDQERFTEIGDSAVAEVNGAVIWAARANAGEREGWVKERQAAERDDRIIGVHLRNGKRYIMLKEALASYSQAKYDDWGFLGLAGGFEVYERNWQHDSGVYPGSAASHQHRAGSETLRLLVEVDQVDAPNLQGVENLCRSQVQLEMAVERNPSHPDFTGLEGRTGGAVTASGAASVVSFREWVAGRQKDRATVLKQARLEREERALIGPSDSSSKRLPRPKADPKKKMKEGEAPLLRRELPAAQFIGNFWAIGDMVSLFLCLESPRVVDFTSEWLLAGGHLLILMSGEPWRSSWHHDPSMAAQILRHYDTQIERSTDELLSLAPEMPEPHWDPTLRRSPAKRRRLFKHLAGIGLVSFRRKAKAFCAPFLVKEKGGEIRMVLDSRQACLSHRRPPTVQLGSARAMVNLDLSDDFLSQCGGFGGTASAPVLDGDADVDDCFYTFSNVQLASWFCMEAGYTTDDAHEFGILQIWDDDLRRYDVLRPGEQLFICFEGLCMGWSWSLYLCQKLFENLVAMQHPLGLEGVLRDRTPAPELSPGACAEGVHVDNFNSFSVSAEDSHRHSAVTYLETLGLEFHSRFKVLRHTQRRTWRFALAISALLRRAFMKGEEMEVWLGNAVCMFALAPELLSALQDSYTFVAEARGRRLAIPSSARLEMELARRLVFVIEAEIGAPIWREVHMGDSSTFGHALLSTPCQAQEFHDAAKYRERWRFRKVQSLQPARLDAPGAVDQMGGLSSLVDPSDDVFCESTVPGRAAGLISGAKTSYGQHLQ</sequence>
<dbReference type="Proteomes" id="UP001189429">
    <property type="component" value="Unassembled WGS sequence"/>
</dbReference>
<keyword evidence="2" id="KW-1133">Transmembrane helix</keyword>
<proteinExistence type="predicted"/>
<feature type="region of interest" description="Disordered" evidence="1">
    <location>
        <begin position="436"/>
        <end position="464"/>
    </location>
</feature>
<dbReference type="EMBL" id="CAUYUJ010001144">
    <property type="protein sequence ID" value="CAK0794434.1"/>
    <property type="molecule type" value="Genomic_DNA"/>
</dbReference>
<name>A0ABN9PS56_9DINO</name>